<feature type="domain" description="Methyltransferase small" evidence="3">
    <location>
        <begin position="31"/>
        <end position="127"/>
    </location>
</feature>
<dbReference type="GO" id="GO:0008170">
    <property type="term" value="F:N-methyltransferase activity"/>
    <property type="evidence" value="ECO:0007669"/>
    <property type="project" value="UniProtKB-ARBA"/>
</dbReference>
<comment type="caution">
    <text evidence="4">The sequence shown here is derived from an EMBL/GenBank/DDBJ whole genome shotgun (WGS) entry which is preliminary data.</text>
</comment>
<dbReference type="GO" id="GO:0008757">
    <property type="term" value="F:S-adenosylmethionine-dependent methyltransferase activity"/>
    <property type="evidence" value="ECO:0007669"/>
    <property type="project" value="UniProtKB-ARBA"/>
</dbReference>
<dbReference type="EMBL" id="QWGB01000004">
    <property type="protein sequence ID" value="RIJ25924.1"/>
    <property type="molecule type" value="Genomic_DNA"/>
</dbReference>
<organism evidence="4 5">
    <name type="scientific">Henriciella barbarensis</name>
    <dbReference type="NCBI Taxonomy" id="86342"/>
    <lineage>
        <taxon>Bacteria</taxon>
        <taxon>Pseudomonadati</taxon>
        <taxon>Pseudomonadota</taxon>
        <taxon>Alphaproteobacteria</taxon>
        <taxon>Hyphomonadales</taxon>
        <taxon>Hyphomonadaceae</taxon>
        <taxon>Henriciella</taxon>
    </lineage>
</organism>
<dbReference type="Proteomes" id="UP000265431">
    <property type="component" value="Unassembled WGS sequence"/>
</dbReference>
<reference evidence="4 5" key="1">
    <citation type="submission" date="2018-08" db="EMBL/GenBank/DDBJ databases">
        <title>Henriciella mobilis sp. nov., isolated from seawater.</title>
        <authorList>
            <person name="Cheng H."/>
            <person name="Wu Y.-H."/>
            <person name="Xu X.-W."/>
            <person name="Guo L.-L."/>
        </authorList>
    </citation>
    <scope>NUCLEOTIDE SEQUENCE [LARGE SCALE GENOMIC DNA]</scope>
    <source>
        <strain evidence="4 5">CCUG66934</strain>
    </source>
</reference>
<sequence length="247" mass="27057">MAEGDVTEDAFLGGLVKVYQPRRGFRAGTDSVLLSAALDPEMTGDAAEFGCGAGGALLPAAYRLKKMRFTGYERDARLAGLARLGVEANRFGDRMSIELQDVAELSETIENRFDLCFSNPPFFRGGSITSPGEGKADAYLETVPLKDWIGRMLHVLKPKGRFVMIHRASELARILSLIERRTGQIEVLPVRSFPGEDAKRVIVRARKGLRSGPMRLLPGINIYTGKGGERTDLLETIARSEAGLDWS</sequence>
<protein>
    <submittedName>
        <fullName evidence="4">Methyltransferase domain-containing protein</fullName>
    </submittedName>
</protein>
<dbReference type="PANTHER" id="PTHR47739">
    <property type="entry name" value="TRNA1(VAL) (ADENINE(37)-N6)-METHYLTRANSFERASE"/>
    <property type="match status" value="1"/>
</dbReference>
<evidence type="ECO:0000259" key="3">
    <source>
        <dbReference type="Pfam" id="PF05175"/>
    </source>
</evidence>
<dbReference type="PANTHER" id="PTHR47739:SF1">
    <property type="entry name" value="TRNA1(VAL) (ADENINE(37)-N6)-METHYLTRANSFERASE"/>
    <property type="match status" value="1"/>
</dbReference>
<dbReference type="RefSeq" id="WP_119378274.1">
    <property type="nucleotide sequence ID" value="NZ_QWGB01000004.1"/>
</dbReference>
<evidence type="ECO:0000256" key="2">
    <source>
        <dbReference type="ARBA" id="ARBA00022691"/>
    </source>
</evidence>
<dbReference type="InterPro" id="IPR007848">
    <property type="entry name" value="Small_mtfrase_dom"/>
</dbReference>
<gene>
    <name evidence="4" type="ORF">D1224_02065</name>
</gene>
<evidence type="ECO:0000313" key="5">
    <source>
        <dbReference type="Proteomes" id="UP000265431"/>
    </source>
</evidence>
<accession>A0A399R5K1</accession>
<dbReference type="Pfam" id="PF05175">
    <property type="entry name" value="MTS"/>
    <property type="match status" value="1"/>
</dbReference>
<keyword evidence="5" id="KW-1185">Reference proteome</keyword>
<evidence type="ECO:0000256" key="1">
    <source>
        <dbReference type="ARBA" id="ARBA00022603"/>
    </source>
</evidence>
<name>A0A399R5K1_9PROT</name>
<dbReference type="GO" id="GO:0032259">
    <property type="term" value="P:methylation"/>
    <property type="evidence" value="ECO:0007669"/>
    <property type="project" value="UniProtKB-KW"/>
</dbReference>
<dbReference type="OrthoDB" id="5489421at2"/>
<dbReference type="CDD" id="cd02440">
    <property type="entry name" value="AdoMet_MTases"/>
    <property type="match status" value="1"/>
</dbReference>
<dbReference type="AlphaFoldDB" id="A0A399R5K1"/>
<keyword evidence="1 4" id="KW-0489">Methyltransferase</keyword>
<dbReference type="PROSITE" id="PS00092">
    <property type="entry name" value="N6_MTASE"/>
    <property type="match status" value="1"/>
</dbReference>
<dbReference type="InterPro" id="IPR029063">
    <property type="entry name" value="SAM-dependent_MTases_sf"/>
</dbReference>
<evidence type="ECO:0000313" key="4">
    <source>
        <dbReference type="EMBL" id="RIJ25924.1"/>
    </source>
</evidence>
<proteinExistence type="predicted"/>
<dbReference type="InterPro" id="IPR050210">
    <property type="entry name" value="tRNA_Adenine-N(6)_MTase"/>
</dbReference>
<keyword evidence="4" id="KW-0808">Transferase</keyword>
<dbReference type="GO" id="GO:0003676">
    <property type="term" value="F:nucleic acid binding"/>
    <property type="evidence" value="ECO:0007669"/>
    <property type="project" value="InterPro"/>
</dbReference>
<dbReference type="Gene3D" id="3.40.50.150">
    <property type="entry name" value="Vaccinia Virus protein VP39"/>
    <property type="match status" value="1"/>
</dbReference>
<dbReference type="InterPro" id="IPR002052">
    <property type="entry name" value="DNA_methylase_N6_adenine_CS"/>
</dbReference>
<dbReference type="SUPFAM" id="SSF53335">
    <property type="entry name" value="S-adenosyl-L-methionine-dependent methyltransferases"/>
    <property type="match status" value="1"/>
</dbReference>
<keyword evidence="2" id="KW-0949">S-adenosyl-L-methionine</keyword>